<gene>
    <name evidence="1" type="ORF">BDD21_4589</name>
</gene>
<dbReference type="AlphaFoldDB" id="A0A495VE11"/>
<reference evidence="1 2" key="1">
    <citation type="submission" date="2018-10" db="EMBL/GenBank/DDBJ databases">
        <title>Genomic Encyclopedia of Archaeal and Bacterial Type Strains, Phase II (KMG-II): from individual species to whole genera.</title>
        <authorList>
            <person name="Goeker M."/>
        </authorList>
    </citation>
    <scope>NUCLEOTIDE SEQUENCE [LARGE SCALE GENOMIC DNA]</scope>
    <source>
        <strain evidence="1 2">DSM 235</strain>
    </source>
</reference>
<keyword evidence="2" id="KW-1185">Reference proteome</keyword>
<dbReference type="RefSeq" id="WP_147431192.1">
    <property type="nucleotide sequence ID" value="NZ_RBXL01000001.1"/>
</dbReference>
<dbReference type="OrthoDB" id="9553439at2"/>
<accession>A0A495VE11</accession>
<comment type="caution">
    <text evidence="1">The sequence shown here is derived from an EMBL/GenBank/DDBJ whole genome shotgun (WGS) entry which is preliminary data.</text>
</comment>
<name>A0A495VE11_9GAMM</name>
<evidence type="ECO:0000313" key="2">
    <source>
        <dbReference type="Proteomes" id="UP000274556"/>
    </source>
</evidence>
<protein>
    <submittedName>
        <fullName evidence="1">Uncharacterized protein DUF4357</fullName>
    </submittedName>
</protein>
<evidence type="ECO:0000313" key="1">
    <source>
        <dbReference type="EMBL" id="RKT47040.1"/>
    </source>
</evidence>
<organism evidence="1 2">
    <name type="scientific">Thiocapsa rosea</name>
    <dbReference type="NCBI Taxonomy" id="69360"/>
    <lineage>
        <taxon>Bacteria</taxon>
        <taxon>Pseudomonadati</taxon>
        <taxon>Pseudomonadota</taxon>
        <taxon>Gammaproteobacteria</taxon>
        <taxon>Chromatiales</taxon>
        <taxon>Chromatiaceae</taxon>
        <taxon>Thiocapsa</taxon>
    </lineage>
</organism>
<dbReference type="EMBL" id="RBXL01000001">
    <property type="protein sequence ID" value="RKT47040.1"/>
    <property type="molecule type" value="Genomic_DNA"/>
</dbReference>
<sequence length="204" mass="22454">MTDDGVQTAFVLILEELGSVANDYMREAKRIAETGTFKELKALSSKGEALEDFQLKVCALRDEWVGSFDEVTRGKTYYDVPILETPDINVVALHVVYGDASAKAEYIKGKVRLLPGSTIRKESKGSLNEATRKRKTNALYTGDLKESSNPELLVVNTPIVFDSPSGAAYFVAGCSVSGPRDWEVVGHNLSLNGWILQQRVQNTH</sequence>
<dbReference type="Proteomes" id="UP000274556">
    <property type="component" value="Unassembled WGS sequence"/>
</dbReference>
<proteinExistence type="predicted"/>